<dbReference type="EC" id="1.14.99.56" evidence="15"/>
<keyword evidence="7" id="KW-0560">Oxidoreductase</keyword>
<dbReference type="PANTHER" id="PTHR33353">
    <property type="entry name" value="PUTATIVE (AFU_ORTHOLOGUE AFUA_1G12560)-RELATED"/>
    <property type="match status" value="1"/>
</dbReference>
<accession>A0ABR3D543</accession>
<keyword evidence="12" id="KW-0624">Polysaccharide degradation</keyword>
<keyword evidence="8" id="KW-0186">Copper</keyword>
<evidence type="ECO:0000256" key="13">
    <source>
        <dbReference type="ARBA" id="ARBA00044502"/>
    </source>
</evidence>
<dbReference type="GO" id="GO:0016787">
    <property type="term" value="F:hydrolase activity"/>
    <property type="evidence" value="ECO:0007669"/>
    <property type="project" value="UniProtKB-KW"/>
</dbReference>
<evidence type="ECO:0000256" key="1">
    <source>
        <dbReference type="ARBA" id="ARBA00001973"/>
    </source>
</evidence>
<organism evidence="19 20">
    <name type="scientific">Neurospora intermedia</name>
    <dbReference type="NCBI Taxonomy" id="5142"/>
    <lineage>
        <taxon>Eukaryota</taxon>
        <taxon>Fungi</taxon>
        <taxon>Dikarya</taxon>
        <taxon>Ascomycota</taxon>
        <taxon>Pezizomycotina</taxon>
        <taxon>Sordariomycetes</taxon>
        <taxon>Sordariomycetidae</taxon>
        <taxon>Sordariales</taxon>
        <taxon>Sordariaceae</taxon>
        <taxon>Neurospora</taxon>
    </lineage>
</organism>
<dbReference type="Pfam" id="PF03443">
    <property type="entry name" value="AA9"/>
    <property type="match status" value="1"/>
</dbReference>
<evidence type="ECO:0000256" key="8">
    <source>
        <dbReference type="ARBA" id="ARBA00023008"/>
    </source>
</evidence>
<evidence type="ECO:0000256" key="5">
    <source>
        <dbReference type="ARBA" id="ARBA00022729"/>
    </source>
</evidence>
<evidence type="ECO:0000313" key="19">
    <source>
        <dbReference type="EMBL" id="KAL0467840.1"/>
    </source>
</evidence>
<evidence type="ECO:0000256" key="16">
    <source>
        <dbReference type="SAM" id="MobiDB-lite"/>
    </source>
</evidence>
<keyword evidence="3" id="KW-0964">Secreted</keyword>
<evidence type="ECO:0000256" key="3">
    <source>
        <dbReference type="ARBA" id="ARBA00022525"/>
    </source>
</evidence>
<evidence type="ECO:0000256" key="7">
    <source>
        <dbReference type="ARBA" id="ARBA00023002"/>
    </source>
</evidence>
<comment type="cofactor">
    <cofactor evidence="1">
        <name>Cu(2+)</name>
        <dbReference type="ChEBI" id="CHEBI:29036"/>
    </cofactor>
</comment>
<evidence type="ECO:0000256" key="17">
    <source>
        <dbReference type="SAM" id="SignalP"/>
    </source>
</evidence>
<keyword evidence="19" id="KW-0378">Hydrolase</keyword>
<keyword evidence="10" id="KW-1015">Disulfide bond</keyword>
<gene>
    <name evidence="19" type="ORF">QR685DRAFT_573971</name>
</gene>
<evidence type="ECO:0000256" key="14">
    <source>
        <dbReference type="ARBA" id="ARBA00045077"/>
    </source>
</evidence>
<comment type="similarity">
    <text evidence="13">Belongs to the polysaccharide monooxygenase AA9 family.</text>
</comment>
<feature type="chain" id="PRO_5045519320" description="lytic cellulose monooxygenase (C4-dehydrogenating)" evidence="17">
    <location>
        <begin position="18"/>
        <end position="298"/>
    </location>
</feature>
<keyword evidence="9" id="KW-0503">Monooxygenase</keyword>
<evidence type="ECO:0000313" key="20">
    <source>
        <dbReference type="Proteomes" id="UP001451303"/>
    </source>
</evidence>
<feature type="region of interest" description="Disordered" evidence="16">
    <location>
        <begin position="245"/>
        <end position="298"/>
    </location>
</feature>
<comment type="caution">
    <text evidence="19">The sequence shown here is derived from an EMBL/GenBank/DDBJ whole genome shotgun (WGS) entry which is preliminary data.</text>
</comment>
<dbReference type="Proteomes" id="UP001451303">
    <property type="component" value="Unassembled WGS sequence"/>
</dbReference>
<name>A0ABR3D543_NEUIN</name>
<feature type="compositionally biased region" description="Basic residues" evidence="16">
    <location>
        <begin position="289"/>
        <end position="298"/>
    </location>
</feature>
<feature type="domain" description="Auxiliary Activity family 9 catalytic" evidence="18">
    <location>
        <begin position="18"/>
        <end position="224"/>
    </location>
</feature>
<keyword evidence="4" id="KW-0479">Metal-binding</keyword>
<reference evidence="19 20" key="1">
    <citation type="submission" date="2023-09" db="EMBL/GenBank/DDBJ databases">
        <title>Multi-omics analysis of a traditional fermented food reveals byproduct-associated fungal strains for waste-to-food upcycling.</title>
        <authorList>
            <consortium name="Lawrence Berkeley National Laboratory"/>
            <person name="Rekdal V.M."/>
            <person name="Villalobos-Escobedo J.M."/>
            <person name="Rodriguez-Valeron N."/>
            <person name="Garcia M.O."/>
            <person name="Vasquez D.P."/>
            <person name="Damayanti I."/>
            <person name="Sorensen P.M."/>
            <person name="Baidoo E.E."/>
            <person name="De Carvalho A.C."/>
            <person name="Riley R."/>
            <person name="Lipzen A."/>
            <person name="He G."/>
            <person name="Yan M."/>
            <person name="Haridas S."/>
            <person name="Daum C."/>
            <person name="Yoshinaga Y."/>
            <person name="Ng V."/>
            <person name="Grigoriev I.V."/>
            <person name="Munk R."/>
            <person name="Nuraida L."/>
            <person name="Wijaya C.H."/>
            <person name="Morales P.-C."/>
            <person name="Keasling J.D."/>
        </authorList>
    </citation>
    <scope>NUCLEOTIDE SEQUENCE [LARGE SCALE GENOMIC DNA]</scope>
    <source>
        <strain evidence="19 20">FGSC 2613</strain>
    </source>
</reference>
<evidence type="ECO:0000256" key="2">
    <source>
        <dbReference type="ARBA" id="ARBA00004613"/>
    </source>
</evidence>
<keyword evidence="6" id="KW-0136">Cellulose degradation</keyword>
<dbReference type="CDD" id="cd21175">
    <property type="entry name" value="LPMO_AA9"/>
    <property type="match status" value="1"/>
</dbReference>
<dbReference type="EMBL" id="JAVLET010000008">
    <property type="protein sequence ID" value="KAL0467840.1"/>
    <property type="molecule type" value="Genomic_DNA"/>
</dbReference>
<evidence type="ECO:0000256" key="15">
    <source>
        <dbReference type="ARBA" id="ARBA00047174"/>
    </source>
</evidence>
<dbReference type="PANTHER" id="PTHR33353:SF10">
    <property type="entry name" value="ENDO-BETA-1,4-GLUCANASE D"/>
    <property type="match status" value="1"/>
</dbReference>
<feature type="signal peptide" evidence="17">
    <location>
        <begin position="1"/>
        <end position="17"/>
    </location>
</feature>
<evidence type="ECO:0000256" key="6">
    <source>
        <dbReference type="ARBA" id="ARBA00023001"/>
    </source>
</evidence>
<dbReference type="InterPro" id="IPR049892">
    <property type="entry name" value="AA9"/>
</dbReference>
<keyword evidence="11" id="KW-0119">Carbohydrate metabolism</keyword>
<evidence type="ECO:0000259" key="18">
    <source>
        <dbReference type="Pfam" id="PF03443"/>
    </source>
</evidence>
<evidence type="ECO:0000256" key="12">
    <source>
        <dbReference type="ARBA" id="ARBA00023326"/>
    </source>
</evidence>
<proteinExistence type="inferred from homology"/>
<comment type="subcellular location">
    <subcellularLocation>
        <location evidence="2">Secreted</location>
    </subcellularLocation>
</comment>
<keyword evidence="20" id="KW-1185">Reference proteome</keyword>
<dbReference type="Gene3D" id="2.70.50.70">
    <property type="match status" value="1"/>
</dbReference>
<feature type="compositionally biased region" description="Low complexity" evidence="16">
    <location>
        <begin position="245"/>
        <end position="280"/>
    </location>
</feature>
<evidence type="ECO:0000256" key="11">
    <source>
        <dbReference type="ARBA" id="ARBA00023277"/>
    </source>
</evidence>
<evidence type="ECO:0000256" key="4">
    <source>
        <dbReference type="ARBA" id="ARBA00022723"/>
    </source>
</evidence>
<sequence>MKFSSALAFLAAAGAQAHYTFPKGYSTGAVSGEYEHIRMTENHYSRGPVADVTSESMTCYELNPGTGAPKTLSVAAGSNYTFVVGDNIGHPGPLHFYMAKVPEGKTAATFDGKGAVWFKIYQDGPLGLGTGQLTWPSAGATEVSVKLPSCLESGEYLLRVEHIGLHSAGSVGGAQLYIACAQLNVTGGTGTINTSGKLVSFPGAYKATDPGLLFNLYYPAPTSYTNPGPAVATCDGGASAPAAPAAPAVPSSAAPSAPAASAPSATVPAAPVSATSAAAVGKASSTPKKGCKRAARKH</sequence>
<comment type="catalytic activity">
    <reaction evidence="14">
        <text>[(1-&gt;4)-beta-D-glucosyl]n+m + reduced acceptor + O2 = 4-dehydro-beta-D-glucosyl-[(1-&gt;4)-beta-D-glucosyl]n-1 + [(1-&gt;4)-beta-D-glucosyl]m + acceptor + H2O.</text>
        <dbReference type="EC" id="1.14.99.56"/>
    </reaction>
</comment>
<dbReference type="InterPro" id="IPR005103">
    <property type="entry name" value="AA9_LPMO"/>
</dbReference>
<evidence type="ECO:0000256" key="10">
    <source>
        <dbReference type="ARBA" id="ARBA00023157"/>
    </source>
</evidence>
<evidence type="ECO:0000256" key="9">
    <source>
        <dbReference type="ARBA" id="ARBA00023033"/>
    </source>
</evidence>
<protein>
    <recommendedName>
        <fullName evidence="15">lytic cellulose monooxygenase (C4-dehydrogenating)</fullName>
        <ecNumber evidence="15">1.14.99.56</ecNumber>
    </recommendedName>
</protein>
<keyword evidence="5 17" id="KW-0732">Signal</keyword>